<reference evidence="2 3" key="1">
    <citation type="journal article" date="2020" name="IScience">
        <title>Genome Sequencing of the Endangered Kingdonia uniflora (Circaeasteraceae, Ranunculales) Reveals Potential Mechanisms of Evolutionary Specialization.</title>
        <authorList>
            <person name="Sun Y."/>
            <person name="Deng T."/>
            <person name="Zhang A."/>
            <person name="Moore M.J."/>
            <person name="Landis J.B."/>
            <person name="Lin N."/>
            <person name="Zhang H."/>
            <person name="Zhang X."/>
            <person name="Huang J."/>
            <person name="Zhang X."/>
            <person name="Sun H."/>
            <person name="Wang H."/>
        </authorList>
    </citation>
    <scope>NUCLEOTIDE SEQUENCE [LARGE SCALE GENOMIC DNA]</scope>
    <source>
        <strain evidence="2">TB1705</strain>
        <tissue evidence="2">Leaf</tissue>
    </source>
</reference>
<evidence type="ECO:0000259" key="1">
    <source>
        <dbReference type="Pfam" id="PF07734"/>
    </source>
</evidence>
<comment type="caution">
    <text evidence="2">The sequence shown here is derived from an EMBL/GenBank/DDBJ whole genome shotgun (WGS) entry which is preliminary data.</text>
</comment>
<organism evidence="2 3">
    <name type="scientific">Kingdonia uniflora</name>
    <dbReference type="NCBI Taxonomy" id="39325"/>
    <lineage>
        <taxon>Eukaryota</taxon>
        <taxon>Viridiplantae</taxon>
        <taxon>Streptophyta</taxon>
        <taxon>Embryophyta</taxon>
        <taxon>Tracheophyta</taxon>
        <taxon>Spermatophyta</taxon>
        <taxon>Magnoliopsida</taxon>
        <taxon>Ranunculales</taxon>
        <taxon>Circaeasteraceae</taxon>
        <taxon>Kingdonia</taxon>
    </lineage>
</organism>
<keyword evidence="3" id="KW-1185">Reference proteome</keyword>
<evidence type="ECO:0000313" key="3">
    <source>
        <dbReference type="Proteomes" id="UP000541444"/>
    </source>
</evidence>
<dbReference type="AlphaFoldDB" id="A0A7J7NGH2"/>
<proteinExistence type="predicted"/>
<protein>
    <recommendedName>
        <fullName evidence="1">F-box associated beta-propeller type 1 domain-containing protein</fullName>
    </recommendedName>
</protein>
<dbReference type="Proteomes" id="UP000541444">
    <property type="component" value="Unassembled WGS sequence"/>
</dbReference>
<dbReference type="InterPro" id="IPR050796">
    <property type="entry name" value="SCF_F-box_component"/>
</dbReference>
<accession>A0A7J7NGH2</accession>
<dbReference type="Pfam" id="PF07734">
    <property type="entry name" value="FBA_1"/>
    <property type="match status" value="1"/>
</dbReference>
<feature type="domain" description="F-box associated beta-propeller type 1" evidence="1">
    <location>
        <begin position="65"/>
        <end position="176"/>
    </location>
</feature>
<gene>
    <name evidence="2" type="ORF">GIB67_015887</name>
</gene>
<dbReference type="OrthoDB" id="1893819at2759"/>
<dbReference type="EMBL" id="JACGCM010000794">
    <property type="protein sequence ID" value="KAF6166341.1"/>
    <property type="molecule type" value="Genomic_DNA"/>
</dbReference>
<sequence length="230" mass="26592">MANNLRRSESLPLNEEIIIRCLETSSPNYVYRDYKHRLAYFLIDDHVGVPRLPLKCSQTSYHDFVVSSNGLLCYVGYVSPTKVFYVFNPVTTSCHEVLNPKKRYHVGFAFDPLVCTLHYELVHSYAIKEFRKYRFEVYSSKTKSWSVSKAKVKIIDHGIDIVSEISVFVNGKLYWRLPIDIMWYDLEKHTAGFIRGPVHDAREHSNVEIGKCGGSLVIQGSHDLRSKYGY</sequence>
<dbReference type="PANTHER" id="PTHR31672">
    <property type="entry name" value="BNACNNG10540D PROTEIN"/>
    <property type="match status" value="1"/>
</dbReference>
<evidence type="ECO:0000313" key="2">
    <source>
        <dbReference type="EMBL" id="KAF6166341.1"/>
    </source>
</evidence>
<name>A0A7J7NGH2_9MAGN</name>
<dbReference type="InterPro" id="IPR006527">
    <property type="entry name" value="F-box-assoc_dom_typ1"/>
</dbReference>